<proteinExistence type="inferred from homology"/>
<comment type="caution">
    <text evidence="3">The sequence shown here is derived from an EMBL/GenBank/DDBJ whole genome shotgun (WGS) entry which is preliminary data.</text>
</comment>
<accession>A0A0R3E5L8</accession>
<dbReference type="PANTHER" id="PTHR43630">
    <property type="entry name" value="POLY-BETA-1,6-N-ACETYL-D-GLUCOSAMINE SYNTHASE"/>
    <property type="match status" value="1"/>
</dbReference>
<gene>
    <name evidence="3" type="ORF">AOQ71_02250</name>
</gene>
<dbReference type="AlphaFoldDB" id="A0A0R3E5L8"/>
<feature type="domain" description="Glycosyltransferase 2-like" evidence="2">
    <location>
        <begin position="6"/>
        <end position="124"/>
    </location>
</feature>
<protein>
    <submittedName>
        <fullName evidence="3">SpsA</fullName>
    </submittedName>
</protein>
<keyword evidence="4" id="KW-1185">Reference proteome</keyword>
<evidence type="ECO:0000259" key="2">
    <source>
        <dbReference type="Pfam" id="PF00535"/>
    </source>
</evidence>
<sequence length="311" mass="35535">MADLAVIILTHNESIHLERALTHVKGIASEIFVVDSFSTDTTVDIANAFGATVLQNKFVNYAKQFNWALENAPITATWIMRLDADEIIEPDLAAEIAKELPSLSDDIVGINLRRKLVFLNRTIKYGGRGILVLLRIWRRGFGAIEDRWMDEHMVVHSGRTVTFAGGFSDHNLNNLTFFTDKHNKYATREAIDVLNQRLHFMPRPNSFSIETSSFQAAAKRLVKERIYNRIPFQLSSTAYFLYRYLLRLGFLDGKEGLIYHVLQGFWYRFLVGAKIEELEHSIAHLSNLDEIREKLQKVTGLTLVPVGQPTR</sequence>
<evidence type="ECO:0000313" key="3">
    <source>
        <dbReference type="EMBL" id="KRQ17376.1"/>
    </source>
</evidence>
<dbReference type="Gene3D" id="3.90.550.10">
    <property type="entry name" value="Spore Coat Polysaccharide Biosynthesis Protein SpsA, Chain A"/>
    <property type="match status" value="1"/>
</dbReference>
<evidence type="ECO:0000256" key="1">
    <source>
        <dbReference type="ARBA" id="ARBA00038494"/>
    </source>
</evidence>
<dbReference type="PANTHER" id="PTHR43630:SF2">
    <property type="entry name" value="GLYCOSYLTRANSFERASE"/>
    <property type="match status" value="1"/>
</dbReference>
<dbReference type="EMBL" id="LJYG01000014">
    <property type="protein sequence ID" value="KRQ17376.1"/>
    <property type="molecule type" value="Genomic_DNA"/>
</dbReference>
<dbReference type="RefSeq" id="WP_057741168.1">
    <property type="nucleotide sequence ID" value="NZ_LJYG01000014.1"/>
</dbReference>
<dbReference type="Proteomes" id="UP000051936">
    <property type="component" value="Unassembled WGS sequence"/>
</dbReference>
<evidence type="ECO:0000313" key="4">
    <source>
        <dbReference type="Proteomes" id="UP000051936"/>
    </source>
</evidence>
<dbReference type="STRING" id="989370.AOQ71_02250"/>
<dbReference type="OrthoDB" id="9815923at2"/>
<organism evidence="3 4">
    <name type="scientific">Bradyrhizobium manausense</name>
    <dbReference type="NCBI Taxonomy" id="989370"/>
    <lineage>
        <taxon>Bacteria</taxon>
        <taxon>Pseudomonadati</taxon>
        <taxon>Pseudomonadota</taxon>
        <taxon>Alphaproteobacteria</taxon>
        <taxon>Hyphomicrobiales</taxon>
        <taxon>Nitrobacteraceae</taxon>
        <taxon>Bradyrhizobium</taxon>
    </lineage>
</organism>
<name>A0A0R3E5L8_9BRAD</name>
<comment type="similarity">
    <text evidence="1">Belongs to the glycosyltransferase 2 family. WaaE/KdtX subfamily.</text>
</comment>
<dbReference type="CDD" id="cd02511">
    <property type="entry name" value="Beta4Glucosyltransferase"/>
    <property type="match status" value="1"/>
</dbReference>
<dbReference type="InterPro" id="IPR001173">
    <property type="entry name" value="Glyco_trans_2-like"/>
</dbReference>
<dbReference type="SUPFAM" id="SSF53448">
    <property type="entry name" value="Nucleotide-diphospho-sugar transferases"/>
    <property type="match status" value="1"/>
</dbReference>
<dbReference type="Pfam" id="PF00535">
    <property type="entry name" value="Glycos_transf_2"/>
    <property type="match status" value="1"/>
</dbReference>
<dbReference type="InterPro" id="IPR029044">
    <property type="entry name" value="Nucleotide-diphossugar_trans"/>
</dbReference>
<reference evidence="3 4" key="1">
    <citation type="submission" date="2015-09" db="EMBL/GenBank/DDBJ databases">
        <title>Draft Genome Sequence of Bradyrhizobium manausense Strain BR 3351T, a Novel Symbiotic Nitrogen-Fixing Alphaproteobacterium Isolated from Brazilian Amazon Rain Forest.</title>
        <authorList>
            <person name="De Araujo J.L."/>
            <person name="Zilli J.E."/>
        </authorList>
    </citation>
    <scope>NUCLEOTIDE SEQUENCE [LARGE SCALE GENOMIC DNA]</scope>
    <source>
        <strain evidence="3 4">BR3351</strain>
    </source>
</reference>